<dbReference type="InterPro" id="IPR013830">
    <property type="entry name" value="SGNH_hydro"/>
</dbReference>
<evidence type="ECO:0000313" key="3">
    <source>
        <dbReference type="Proteomes" id="UP001597373"/>
    </source>
</evidence>
<dbReference type="EMBL" id="JBHUIR010000054">
    <property type="protein sequence ID" value="MFD2260969.1"/>
    <property type="molecule type" value="Genomic_DNA"/>
</dbReference>
<evidence type="ECO:0000313" key="2">
    <source>
        <dbReference type="EMBL" id="MFD2260969.1"/>
    </source>
</evidence>
<comment type="caution">
    <text evidence="2">The sequence shown here is derived from an EMBL/GenBank/DDBJ whole genome shotgun (WGS) entry which is preliminary data.</text>
</comment>
<name>A0ABW5DLX5_9HYPH</name>
<evidence type="ECO:0000259" key="1">
    <source>
        <dbReference type="Pfam" id="PF13472"/>
    </source>
</evidence>
<keyword evidence="2" id="KW-0378">Hydrolase</keyword>
<dbReference type="RefSeq" id="WP_345098243.1">
    <property type="nucleotide sequence ID" value="NZ_BAABGS010000012.1"/>
</dbReference>
<proteinExistence type="predicted"/>
<feature type="domain" description="SGNH hydrolase-type esterase" evidence="1">
    <location>
        <begin position="6"/>
        <end position="190"/>
    </location>
</feature>
<dbReference type="PANTHER" id="PTHR30383">
    <property type="entry name" value="THIOESTERASE 1/PROTEASE 1/LYSOPHOSPHOLIPASE L1"/>
    <property type="match status" value="1"/>
</dbReference>
<keyword evidence="3" id="KW-1185">Reference proteome</keyword>
<sequence length="212" mass="22931">MKTILCYGDSLTWGYDARRLGRHAYEDRWPSVLQARLGGEALVIAEGLNGRTTIFDDYASGADRNGARTLPTLLSTHAPLDLVIIMLGTNDLKPGICGRAHGAKQGMERLVRMVRGHDYPFPQPAPKVLIVAPPPVCETENSDFASMFEGAVEESRKLAGYYRQVAETCGCRFFDAGQVARTDPTDGVHLDAVNTRAIGEGLVAGVRATLGL</sequence>
<dbReference type="SUPFAM" id="SSF52266">
    <property type="entry name" value="SGNH hydrolase"/>
    <property type="match status" value="1"/>
</dbReference>
<gene>
    <name evidence="2" type="ORF">ACFSMZ_14550</name>
</gene>
<dbReference type="InterPro" id="IPR036514">
    <property type="entry name" value="SGNH_hydro_sf"/>
</dbReference>
<dbReference type="Gene3D" id="3.40.50.1110">
    <property type="entry name" value="SGNH hydrolase"/>
    <property type="match status" value="1"/>
</dbReference>
<dbReference type="PANTHER" id="PTHR30383:SF29">
    <property type="entry name" value="SGNH HYDROLASE-TYPE ESTERASE DOMAIN-CONTAINING PROTEIN"/>
    <property type="match status" value="1"/>
</dbReference>
<reference evidence="3" key="1">
    <citation type="journal article" date="2019" name="Int. J. Syst. Evol. Microbiol.">
        <title>The Global Catalogue of Microorganisms (GCM) 10K type strain sequencing project: providing services to taxonomists for standard genome sequencing and annotation.</title>
        <authorList>
            <consortium name="The Broad Institute Genomics Platform"/>
            <consortium name="The Broad Institute Genome Sequencing Center for Infectious Disease"/>
            <person name="Wu L."/>
            <person name="Ma J."/>
        </authorList>
    </citation>
    <scope>NUCLEOTIDE SEQUENCE [LARGE SCALE GENOMIC DNA]</scope>
    <source>
        <strain evidence="3">KCTC 23707</strain>
    </source>
</reference>
<dbReference type="CDD" id="cd01839">
    <property type="entry name" value="SGNH_arylesterase_like"/>
    <property type="match status" value="1"/>
</dbReference>
<protein>
    <submittedName>
        <fullName evidence="2">SGNH/GDSL hydrolase family protein</fullName>
    </submittedName>
</protein>
<organism evidence="2 3">
    <name type="scientific">Chelativorans composti</name>
    <dbReference type="NCBI Taxonomy" id="768533"/>
    <lineage>
        <taxon>Bacteria</taxon>
        <taxon>Pseudomonadati</taxon>
        <taxon>Pseudomonadota</taxon>
        <taxon>Alphaproteobacteria</taxon>
        <taxon>Hyphomicrobiales</taxon>
        <taxon>Phyllobacteriaceae</taxon>
        <taxon>Chelativorans</taxon>
    </lineage>
</organism>
<dbReference type="InterPro" id="IPR051532">
    <property type="entry name" value="Ester_Hydrolysis_Enzymes"/>
</dbReference>
<dbReference type="Pfam" id="PF13472">
    <property type="entry name" value="Lipase_GDSL_2"/>
    <property type="match status" value="1"/>
</dbReference>
<accession>A0ABW5DLX5</accession>
<dbReference type="Proteomes" id="UP001597373">
    <property type="component" value="Unassembled WGS sequence"/>
</dbReference>
<dbReference type="GO" id="GO:0016787">
    <property type="term" value="F:hydrolase activity"/>
    <property type="evidence" value="ECO:0007669"/>
    <property type="project" value="UniProtKB-KW"/>
</dbReference>